<gene>
    <name evidence="2" type="ORF">JKP88DRAFT_228612</name>
</gene>
<evidence type="ECO:0000313" key="2">
    <source>
        <dbReference type="EMBL" id="KAG5175847.1"/>
    </source>
</evidence>
<evidence type="ECO:0000313" key="3">
    <source>
        <dbReference type="Proteomes" id="UP000664859"/>
    </source>
</evidence>
<feature type="transmembrane region" description="Helical" evidence="1">
    <location>
        <begin position="105"/>
        <end position="130"/>
    </location>
</feature>
<keyword evidence="1" id="KW-0472">Membrane</keyword>
<accession>A0A835YI93</accession>
<dbReference type="Proteomes" id="UP000664859">
    <property type="component" value="Unassembled WGS sequence"/>
</dbReference>
<comment type="caution">
    <text evidence="2">The sequence shown here is derived from an EMBL/GenBank/DDBJ whole genome shotgun (WGS) entry which is preliminary data.</text>
</comment>
<proteinExistence type="predicted"/>
<evidence type="ECO:0000256" key="1">
    <source>
        <dbReference type="SAM" id="Phobius"/>
    </source>
</evidence>
<keyword evidence="1" id="KW-1133">Transmembrane helix</keyword>
<dbReference type="AlphaFoldDB" id="A0A835YI93"/>
<reference evidence="2" key="1">
    <citation type="submission" date="2021-02" db="EMBL/GenBank/DDBJ databases">
        <title>First Annotated Genome of the Yellow-green Alga Tribonema minus.</title>
        <authorList>
            <person name="Mahan K.M."/>
        </authorList>
    </citation>
    <scope>NUCLEOTIDE SEQUENCE</scope>
    <source>
        <strain evidence="2">UTEX B ZZ1240</strain>
    </source>
</reference>
<protein>
    <submittedName>
        <fullName evidence="2">Uncharacterized protein</fullName>
    </submittedName>
</protein>
<keyword evidence="3" id="KW-1185">Reference proteome</keyword>
<name>A0A835YI93_9STRA</name>
<sequence length="226" mass="24107">MRMSKTNSMERVWVGAIATHLGLVFALFISVAIMTVRVNTATDPTAPVVAADDLTYTDKLSCSCDGGAPNAAAAPGSYDFTCTAGYLGTDACLLDSNCGFCGGQFYGAFASALAFACAALAAAVAMCVAFHRVKESHQRPTQKKAYCTYVTVHGARDYGYPLNVCLDLEQALQLQSKIWAIVKSDPKHLVKTSEQLKSSNVTVWTSLGFGGLFSGAFDYFAAWIMD</sequence>
<feature type="transmembrane region" description="Helical" evidence="1">
    <location>
        <begin position="201"/>
        <end position="225"/>
    </location>
</feature>
<feature type="transmembrane region" description="Helical" evidence="1">
    <location>
        <begin position="12"/>
        <end position="34"/>
    </location>
</feature>
<keyword evidence="1" id="KW-0812">Transmembrane</keyword>
<dbReference type="EMBL" id="JAFCMP010000545">
    <property type="protein sequence ID" value="KAG5175847.1"/>
    <property type="molecule type" value="Genomic_DNA"/>
</dbReference>
<organism evidence="2 3">
    <name type="scientific">Tribonema minus</name>
    <dbReference type="NCBI Taxonomy" id="303371"/>
    <lineage>
        <taxon>Eukaryota</taxon>
        <taxon>Sar</taxon>
        <taxon>Stramenopiles</taxon>
        <taxon>Ochrophyta</taxon>
        <taxon>PX clade</taxon>
        <taxon>Xanthophyceae</taxon>
        <taxon>Tribonematales</taxon>
        <taxon>Tribonemataceae</taxon>
        <taxon>Tribonema</taxon>
    </lineage>
</organism>